<dbReference type="InterPro" id="IPR029039">
    <property type="entry name" value="Flavoprotein-like_sf"/>
</dbReference>
<dbReference type="InterPro" id="IPR051796">
    <property type="entry name" value="ISF_SsuE-like"/>
</dbReference>
<name>A0ABW8SNK2_9CLOT</name>
<reference evidence="4 5" key="1">
    <citation type="submission" date="2024-11" db="EMBL/GenBank/DDBJ databases">
        <authorList>
            <person name="Heng Y.C."/>
            <person name="Lim A.C.H."/>
            <person name="Lee J.K.Y."/>
            <person name="Kittelmann S."/>
        </authorList>
    </citation>
    <scope>NUCLEOTIDE SEQUENCE [LARGE SCALE GENOMIC DNA]</scope>
    <source>
        <strain evidence="4 5">WILCCON 0269</strain>
    </source>
</reference>
<sequence>MKVIAINGSPRIGGNSDVLCSQFLKGAKEAGCETEKVNLVEIKLNPCLACYACGKTGKCMQNDGMEETLDKLIQSDVILLATPVYFYSMDAQMKMFIDRCLPRYQEIKDKDFYFAVAAADPVHEAMDATLAGFRGYIACLPGSKEKGVFYGTGAWEKGDILGLPVMQQVYEAGKNLKDN</sequence>
<dbReference type="SUPFAM" id="SSF52218">
    <property type="entry name" value="Flavoproteins"/>
    <property type="match status" value="1"/>
</dbReference>
<dbReference type="PANTHER" id="PTHR43278">
    <property type="entry name" value="NAD(P)H-DEPENDENT FMN-CONTAINING OXIDOREDUCTASE YWQN-RELATED"/>
    <property type="match status" value="1"/>
</dbReference>
<keyword evidence="5" id="KW-1185">Reference proteome</keyword>
<dbReference type="EMBL" id="JBJHZX010000016">
    <property type="protein sequence ID" value="MFL0196305.1"/>
    <property type="molecule type" value="Genomic_DNA"/>
</dbReference>
<dbReference type="Pfam" id="PF03358">
    <property type="entry name" value="FMN_red"/>
    <property type="match status" value="1"/>
</dbReference>
<keyword evidence="2" id="KW-0288">FMN</keyword>
<evidence type="ECO:0000313" key="4">
    <source>
        <dbReference type="EMBL" id="MFL0196305.1"/>
    </source>
</evidence>
<protein>
    <submittedName>
        <fullName evidence="4">Flavodoxin family protein</fullName>
    </submittedName>
</protein>
<evidence type="ECO:0000256" key="1">
    <source>
        <dbReference type="ARBA" id="ARBA00022630"/>
    </source>
</evidence>
<dbReference type="Proteomes" id="UP001623660">
    <property type="component" value="Unassembled WGS sequence"/>
</dbReference>
<proteinExistence type="predicted"/>
<dbReference type="RefSeq" id="WP_406792411.1">
    <property type="nucleotide sequence ID" value="NZ_JBJHZX010000016.1"/>
</dbReference>
<accession>A0ABW8SNK2</accession>
<evidence type="ECO:0000256" key="2">
    <source>
        <dbReference type="ARBA" id="ARBA00022643"/>
    </source>
</evidence>
<organism evidence="4 5">
    <name type="scientific">Candidatus Clostridium eludens</name>
    <dbReference type="NCBI Taxonomy" id="3381663"/>
    <lineage>
        <taxon>Bacteria</taxon>
        <taxon>Bacillati</taxon>
        <taxon>Bacillota</taxon>
        <taxon>Clostridia</taxon>
        <taxon>Eubacteriales</taxon>
        <taxon>Clostridiaceae</taxon>
        <taxon>Clostridium</taxon>
    </lineage>
</organism>
<evidence type="ECO:0000313" key="5">
    <source>
        <dbReference type="Proteomes" id="UP001623660"/>
    </source>
</evidence>
<dbReference type="PANTHER" id="PTHR43278:SF2">
    <property type="entry name" value="IRON-SULFUR FLAVOPROTEIN"/>
    <property type="match status" value="1"/>
</dbReference>
<gene>
    <name evidence="4" type="ORF">ACJDU8_12175</name>
</gene>
<keyword evidence="1" id="KW-0285">Flavoprotein</keyword>
<evidence type="ECO:0000259" key="3">
    <source>
        <dbReference type="Pfam" id="PF03358"/>
    </source>
</evidence>
<comment type="caution">
    <text evidence="4">The sequence shown here is derived from an EMBL/GenBank/DDBJ whole genome shotgun (WGS) entry which is preliminary data.</text>
</comment>
<dbReference type="InterPro" id="IPR005025">
    <property type="entry name" value="FMN_Rdtase-like_dom"/>
</dbReference>
<dbReference type="Gene3D" id="3.40.50.360">
    <property type="match status" value="1"/>
</dbReference>
<feature type="domain" description="NADPH-dependent FMN reductase-like" evidence="3">
    <location>
        <begin position="1"/>
        <end position="120"/>
    </location>
</feature>